<reference evidence="1" key="1">
    <citation type="submission" date="2021-12" db="EMBL/GenBank/DDBJ databases">
        <authorList>
            <person name="Ulrich A."/>
        </authorList>
    </citation>
    <scope>NUCLEOTIDE SEQUENCE</scope>
    <source>
        <strain evidence="1">A1P009</strain>
    </source>
</reference>
<dbReference type="EMBL" id="JAJQKU010000002">
    <property type="protein sequence ID" value="MCD9096578.1"/>
    <property type="molecule type" value="Genomic_DNA"/>
</dbReference>
<evidence type="ECO:0000313" key="2">
    <source>
        <dbReference type="Proteomes" id="UP001430360"/>
    </source>
</evidence>
<dbReference type="Gene3D" id="3.40.50.1240">
    <property type="entry name" value="Phosphoglycerate mutase-like"/>
    <property type="match status" value="1"/>
</dbReference>
<dbReference type="Proteomes" id="UP001430360">
    <property type="component" value="Unassembled WGS sequence"/>
</dbReference>
<dbReference type="PANTHER" id="PTHR48100:SF1">
    <property type="entry name" value="HISTIDINE PHOSPHATASE FAMILY PROTEIN-RELATED"/>
    <property type="match status" value="1"/>
</dbReference>
<dbReference type="CDD" id="cd07067">
    <property type="entry name" value="HP_PGM_like"/>
    <property type="match status" value="1"/>
</dbReference>
<keyword evidence="2" id="KW-1185">Reference proteome</keyword>
<name>A0ABS8UAQ2_9GAMM</name>
<dbReference type="InterPro" id="IPR029033">
    <property type="entry name" value="His_PPase_superfam"/>
</dbReference>
<accession>A0ABS8UAQ2</accession>
<dbReference type="RefSeq" id="WP_232135329.1">
    <property type="nucleotide sequence ID" value="NZ_CP089507.1"/>
</dbReference>
<organism evidence="1 2">
    <name type="scientific">Luteimonas fraxinea</name>
    <dbReference type="NCBI Taxonomy" id="2901869"/>
    <lineage>
        <taxon>Bacteria</taxon>
        <taxon>Pseudomonadati</taxon>
        <taxon>Pseudomonadota</taxon>
        <taxon>Gammaproteobacteria</taxon>
        <taxon>Lysobacterales</taxon>
        <taxon>Lysobacteraceae</taxon>
        <taxon>Luteimonas</taxon>
    </lineage>
</organism>
<dbReference type="SMART" id="SM00855">
    <property type="entry name" value="PGAM"/>
    <property type="match status" value="1"/>
</dbReference>
<gene>
    <name evidence="1" type="ORF">LTT95_06445</name>
</gene>
<dbReference type="InterPro" id="IPR050275">
    <property type="entry name" value="PGM_Phosphatase"/>
</dbReference>
<reference evidence="1" key="2">
    <citation type="journal article" date="2022" name="Syst. Appl. Microbiol.">
        <title>Physiological and genomic characterisation of Luteimonas fraxinea sp. nov., a bacterial species associated with trees tolerant to ash dieback.</title>
        <authorList>
            <person name="Ulrich K."/>
            <person name="Becker R."/>
            <person name="Behrendt U."/>
            <person name="Kube M."/>
            <person name="Schneck V."/>
            <person name="Ulrich A."/>
        </authorList>
    </citation>
    <scope>NUCLEOTIDE SEQUENCE</scope>
    <source>
        <strain evidence="1">A1P009</strain>
    </source>
</reference>
<sequence length="213" mass="23390">MARLTFVRHGESVANAGGQTLPHATIPLSARGRTQADWLATQLAGAIAGPVYVSHFDRARSTAQAFCAFTGRDAQVHPLLHEFSAIDPARIAGLTGEQRRPLTEAYWTRGDREERMGDEADTFAEVVARIDAFIDAMPSLDDDSVLFGHGIWFGLLAWRLMGFAADTPGDMRAFRQFQVALPMPNCAVYELTGSGRHWHLHYRADLARGIAAL</sequence>
<dbReference type="InterPro" id="IPR013078">
    <property type="entry name" value="His_Pase_superF_clade-1"/>
</dbReference>
<comment type="caution">
    <text evidence="1">The sequence shown here is derived from an EMBL/GenBank/DDBJ whole genome shotgun (WGS) entry which is preliminary data.</text>
</comment>
<proteinExistence type="predicted"/>
<dbReference type="PANTHER" id="PTHR48100">
    <property type="entry name" value="BROAD-SPECIFICITY PHOSPHATASE YOR283W-RELATED"/>
    <property type="match status" value="1"/>
</dbReference>
<dbReference type="Pfam" id="PF00300">
    <property type="entry name" value="His_Phos_1"/>
    <property type="match status" value="1"/>
</dbReference>
<evidence type="ECO:0000313" key="1">
    <source>
        <dbReference type="EMBL" id="MCD9096578.1"/>
    </source>
</evidence>
<protein>
    <submittedName>
        <fullName evidence="1">Histidine phosphatase family protein</fullName>
    </submittedName>
</protein>
<dbReference type="SUPFAM" id="SSF53254">
    <property type="entry name" value="Phosphoglycerate mutase-like"/>
    <property type="match status" value="1"/>
</dbReference>